<proteinExistence type="predicted"/>
<accession>A0A410FSE7</accession>
<protein>
    <submittedName>
        <fullName evidence="1">Uncharacterized protein</fullName>
    </submittedName>
</protein>
<evidence type="ECO:0000313" key="2">
    <source>
        <dbReference type="Proteomes" id="UP000287233"/>
    </source>
</evidence>
<dbReference type="KEGG" id="bih:BIP78_0168"/>
<gene>
    <name evidence="1" type="ORF">BIP78_0168</name>
</gene>
<sequence>MPDEVWYLIESEPMRPLGRFKFAARPVFQSKLHEREFAEDPPAYEFWGETEEEAITKVREAVRAWAERVGVSAVEV</sequence>
<organism evidence="1 2">
    <name type="scientific">Bipolaricaulis sibiricus</name>
    <dbReference type="NCBI Taxonomy" id="2501609"/>
    <lineage>
        <taxon>Bacteria</taxon>
        <taxon>Candidatus Bipolaricaulota</taxon>
        <taxon>Candidatus Bipolaricaulia</taxon>
        <taxon>Candidatus Bipolaricaulales</taxon>
        <taxon>Candidatus Bipolaricaulaceae</taxon>
        <taxon>Candidatus Bipolaricaulis</taxon>
    </lineage>
</organism>
<dbReference type="EMBL" id="CP034928">
    <property type="protein sequence ID" value="QAA75936.1"/>
    <property type="molecule type" value="Genomic_DNA"/>
</dbReference>
<dbReference type="Proteomes" id="UP000287233">
    <property type="component" value="Chromosome"/>
</dbReference>
<dbReference type="AlphaFoldDB" id="A0A410FSE7"/>
<evidence type="ECO:0000313" key="1">
    <source>
        <dbReference type="EMBL" id="QAA75936.1"/>
    </source>
</evidence>
<name>A0A410FSE7_BIPS1</name>
<reference evidence="2" key="1">
    <citation type="submission" date="2018-12" db="EMBL/GenBank/DDBJ databases">
        <title>Complete genome sequence of an uncultured bacterium of the candidate phylum Bipolaricaulota.</title>
        <authorList>
            <person name="Kadnikov V.V."/>
            <person name="Mardanov A.V."/>
            <person name="Beletsky A.V."/>
            <person name="Frank Y.A."/>
            <person name="Karnachuk O.V."/>
            <person name="Ravin N.V."/>
        </authorList>
    </citation>
    <scope>NUCLEOTIDE SEQUENCE [LARGE SCALE GENOMIC DNA]</scope>
</reference>